<dbReference type="Pfam" id="PF19279">
    <property type="entry name" value="YegS_C"/>
    <property type="match status" value="1"/>
</dbReference>
<feature type="domain" description="DAGKc" evidence="10">
    <location>
        <begin position="1"/>
        <end position="111"/>
    </location>
</feature>
<organism evidence="11 12">
    <name type="scientific">Streptococcus loxodontisalivarius</name>
    <dbReference type="NCBI Taxonomy" id="1349415"/>
    <lineage>
        <taxon>Bacteria</taxon>
        <taxon>Bacillati</taxon>
        <taxon>Bacillota</taxon>
        <taxon>Bacilli</taxon>
        <taxon>Lactobacillales</taxon>
        <taxon>Streptococcaceae</taxon>
        <taxon>Streptococcus</taxon>
    </lineage>
</organism>
<keyword evidence="7" id="KW-0443">Lipid metabolism</keyword>
<dbReference type="PANTHER" id="PTHR12358">
    <property type="entry name" value="SPHINGOSINE KINASE"/>
    <property type="match status" value="1"/>
</dbReference>
<keyword evidence="9" id="KW-0472">Membrane</keyword>
<evidence type="ECO:0000313" key="11">
    <source>
        <dbReference type="EMBL" id="MBM7641879.1"/>
    </source>
</evidence>
<dbReference type="InterPro" id="IPR050187">
    <property type="entry name" value="Lipid_Phosphate_FormReg"/>
</dbReference>
<dbReference type="RefSeq" id="WP_205008753.1">
    <property type="nucleotide sequence ID" value="NZ_JAFBEH010000002.1"/>
</dbReference>
<sequence length="295" mass="33681">MTLYIIANPYAGNGRAKTVVKEVERIWTFSQVVPFYTQKNGDEKKQVQKLEKMFRLKEDYLLVLGGDGTLSKVLSCLARDIPFAYYPLGSGNDFARVLPNYGLKDLLAAMQKRASIELFLYAYEGGIILNSLDTGFAAWVIQSAEHSKLKKTLKRWGLGSLAYIFYGVLGIFLAPTADLYLENQAGQKKSLSQLFFFSLANNRYFGGGIMIWPQASAFKEGLDMVYGQKLGILKRINFLLALLLRKHRKRQFIRHEEVERLVLEVDESCLVQVDGEMVAERYFELVRESRQIYLP</sequence>
<dbReference type="InterPro" id="IPR001206">
    <property type="entry name" value="Diacylglycerol_kinase_cat_dom"/>
</dbReference>
<dbReference type="Gene3D" id="3.40.50.10330">
    <property type="entry name" value="Probable inorganic polyphosphate/atp-NAD kinase, domain 1"/>
    <property type="match status" value="1"/>
</dbReference>
<feature type="transmembrane region" description="Helical" evidence="9">
    <location>
        <begin position="161"/>
        <end position="181"/>
    </location>
</feature>
<comment type="similarity">
    <text evidence="2">Belongs to the diacylglycerol/lipid kinase family.</text>
</comment>
<keyword evidence="4" id="KW-0547">Nucleotide-binding</keyword>
<comment type="cofactor">
    <cofactor evidence="1">
        <name>Mg(2+)</name>
        <dbReference type="ChEBI" id="CHEBI:18420"/>
    </cofactor>
</comment>
<evidence type="ECO:0000256" key="1">
    <source>
        <dbReference type="ARBA" id="ARBA00001946"/>
    </source>
</evidence>
<evidence type="ECO:0000256" key="3">
    <source>
        <dbReference type="ARBA" id="ARBA00022679"/>
    </source>
</evidence>
<feature type="transmembrane region" description="Helical" evidence="9">
    <location>
        <begin position="118"/>
        <end position="141"/>
    </location>
</feature>
<name>A0ABS2PPB5_9STRE</name>
<evidence type="ECO:0000256" key="7">
    <source>
        <dbReference type="ARBA" id="ARBA00023209"/>
    </source>
</evidence>
<evidence type="ECO:0000256" key="5">
    <source>
        <dbReference type="ARBA" id="ARBA00022777"/>
    </source>
</evidence>
<evidence type="ECO:0000256" key="4">
    <source>
        <dbReference type="ARBA" id="ARBA00022741"/>
    </source>
</evidence>
<dbReference type="GO" id="GO:0016301">
    <property type="term" value="F:kinase activity"/>
    <property type="evidence" value="ECO:0007669"/>
    <property type="project" value="UniProtKB-KW"/>
</dbReference>
<gene>
    <name evidence="11" type="ORF">JOC28_000167</name>
</gene>
<keyword evidence="5 11" id="KW-0418">Kinase</keyword>
<dbReference type="EMBL" id="JAFBEH010000002">
    <property type="protein sequence ID" value="MBM7641879.1"/>
    <property type="molecule type" value="Genomic_DNA"/>
</dbReference>
<reference evidence="11 12" key="1">
    <citation type="submission" date="2021-01" db="EMBL/GenBank/DDBJ databases">
        <title>Genomic Encyclopedia of Type Strains, Phase IV (KMG-IV): sequencing the most valuable type-strain genomes for metagenomic binning, comparative biology and taxonomic classification.</title>
        <authorList>
            <person name="Goeker M."/>
        </authorList>
    </citation>
    <scope>NUCLEOTIDE SEQUENCE [LARGE SCALE GENOMIC DNA]</scope>
    <source>
        <strain evidence="11 12">DSM 27382</strain>
    </source>
</reference>
<dbReference type="Proteomes" id="UP000697472">
    <property type="component" value="Unassembled WGS sequence"/>
</dbReference>
<keyword evidence="7" id="KW-0444">Lipid biosynthesis</keyword>
<evidence type="ECO:0000256" key="8">
    <source>
        <dbReference type="ARBA" id="ARBA00023264"/>
    </source>
</evidence>
<keyword evidence="9" id="KW-1133">Transmembrane helix</keyword>
<evidence type="ECO:0000259" key="10">
    <source>
        <dbReference type="PROSITE" id="PS50146"/>
    </source>
</evidence>
<accession>A0ABS2PPB5</accession>
<dbReference type="InterPro" id="IPR016064">
    <property type="entry name" value="NAD/diacylglycerol_kinase_sf"/>
</dbReference>
<comment type="caution">
    <text evidence="11">The sequence shown here is derived from an EMBL/GenBank/DDBJ whole genome shotgun (WGS) entry which is preliminary data.</text>
</comment>
<dbReference type="SUPFAM" id="SSF111331">
    <property type="entry name" value="NAD kinase/diacylglycerol kinase-like"/>
    <property type="match status" value="1"/>
</dbReference>
<keyword evidence="7" id="KW-0594">Phospholipid biosynthesis</keyword>
<protein>
    <submittedName>
        <fullName evidence="11">Diacylglycerol kinase family enzyme</fullName>
    </submittedName>
</protein>
<keyword evidence="9" id="KW-0812">Transmembrane</keyword>
<dbReference type="Gene3D" id="2.60.200.40">
    <property type="match status" value="1"/>
</dbReference>
<evidence type="ECO:0000256" key="2">
    <source>
        <dbReference type="ARBA" id="ARBA00005983"/>
    </source>
</evidence>
<dbReference type="PANTHER" id="PTHR12358:SF54">
    <property type="entry name" value="SPHINGOSINE KINASE RELATED PROTEIN"/>
    <property type="match status" value="1"/>
</dbReference>
<dbReference type="PROSITE" id="PS50146">
    <property type="entry name" value="DAGK"/>
    <property type="match status" value="1"/>
</dbReference>
<keyword evidence="6" id="KW-0067">ATP-binding</keyword>
<dbReference type="InterPro" id="IPR017438">
    <property type="entry name" value="ATP-NAD_kinase_N"/>
</dbReference>
<dbReference type="InterPro" id="IPR045540">
    <property type="entry name" value="YegS/DAGK_C"/>
</dbReference>
<evidence type="ECO:0000256" key="9">
    <source>
        <dbReference type="SAM" id="Phobius"/>
    </source>
</evidence>
<keyword evidence="8" id="KW-1208">Phospholipid metabolism</keyword>
<evidence type="ECO:0000256" key="6">
    <source>
        <dbReference type="ARBA" id="ARBA00022840"/>
    </source>
</evidence>
<dbReference type="SMART" id="SM00046">
    <property type="entry name" value="DAGKc"/>
    <property type="match status" value="1"/>
</dbReference>
<dbReference type="Pfam" id="PF00781">
    <property type="entry name" value="DAGK_cat"/>
    <property type="match status" value="1"/>
</dbReference>
<keyword evidence="12" id="KW-1185">Reference proteome</keyword>
<keyword evidence="3" id="KW-0808">Transferase</keyword>
<proteinExistence type="inferred from homology"/>
<evidence type="ECO:0000313" key="12">
    <source>
        <dbReference type="Proteomes" id="UP000697472"/>
    </source>
</evidence>